<evidence type="ECO:0000313" key="1">
    <source>
        <dbReference type="EMBL" id="THF83361.1"/>
    </source>
</evidence>
<sequence length="72" mass="8627">MWMTDEELDKLRVDGTLIRVIRDALEMNDIIGFVVAWDDESLLIRRRNRRVVKMSRACRIVPKNEPRPEFEL</sequence>
<dbReference type="EMBL" id="SSOB01000005">
    <property type="protein sequence ID" value="THF83361.1"/>
    <property type="molecule type" value="Genomic_DNA"/>
</dbReference>
<evidence type="ECO:0000313" key="2">
    <source>
        <dbReference type="Proteomes" id="UP000310636"/>
    </source>
</evidence>
<dbReference type="OrthoDB" id="2629334at2"/>
<proteinExistence type="predicted"/>
<accession>A0A4S4C663</accession>
<organism evidence="1 2">
    <name type="scientific">Cohnella fermenti</name>
    <dbReference type="NCBI Taxonomy" id="2565925"/>
    <lineage>
        <taxon>Bacteria</taxon>
        <taxon>Bacillati</taxon>
        <taxon>Bacillota</taxon>
        <taxon>Bacilli</taxon>
        <taxon>Bacillales</taxon>
        <taxon>Paenibacillaceae</taxon>
        <taxon>Cohnella</taxon>
    </lineage>
</organism>
<dbReference type="RefSeq" id="WP_136368841.1">
    <property type="nucleotide sequence ID" value="NZ_SSOB01000005.1"/>
</dbReference>
<dbReference type="AlphaFoldDB" id="A0A4S4C663"/>
<keyword evidence="2" id="KW-1185">Reference proteome</keyword>
<comment type="caution">
    <text evidence="1">The sequence shown here is derived from an EMBL/GenBank/DDBJ whole genome shotgun (WGS) entry which is preliminary data.</text>
</comment>
<gene>
    <name evidence="1" type="ORF">E6C55_05710</name>
</gene>
<reference evidence="1 2" key="1">
    <citation type="submission" date="2019-04" db="EMBL/GenBank/DDBJ databases">
        <title>Cohnella sp. nov. isolated from preserved vegetables.</title>
        <authorList>
            <person name="Lin S.-Y."/>
            <person name="Hung M.-H."/>
            <person name="Young C.-C."/>
        </authorList>
    </citation>
    <scope>NUCLEOTIDE SEQUENCE [LARGE SCALE GENOMIC DNA]</scope>
    <source>
        <strain evidence="1 2">CC-MHH1044</strain>
    </source>
</reference>
<protein>
    <submittedName>
        <fullName evidence="1">Uncharacterized protein</fullName>
    </submittedName>
</protein>
<name>A0A4S4C663_9BACL</name>
<dbReference type="Proteomes" id="UP000310636">
    <property type="component" value="Unassembled WGS sequence"/>
</dbReference>